<keyword evidence="3" id="KW-1185">Reference proteome</keyword>
<proteinExistence type="predicted"/>
<reference evidence="2 3" key="1">
    <citation type="journal article" date="2023" name="Nucleic Acids Res.">
        <title>The hologenome of Daphnia magna reveals possible DNA methylation and microbiome-mediated evolution of the host genome.</title>
        <authorList>
            <person name="Chaturvedi A."/>
            <person name="Li X."/>
            <person name="Dhandapani V."/>
            <person name="Marshall H."/>
            <person name="Kissane S."/>
            <person name="Cuenca-Cambronero M."/>
            <person name="Asole G."/>
            <person name="Calvet F."/>
            <person name="Ruiz-Romero M."/>
            <person name="Marangio P."/>
            <person name="Guigo R."/>
            <person name="Rago D."/>
            <person name="Mirbahai L."/>
            <person name="Eastwood N."/>
            <person name="Colbourne J.K."/>
            <person name="Zhou J."/>
            <person name="Mallon E."/>
            <person name="Orsini L."/>
        </authorList>
    </citation>
    <scope>NUCLEOTIDE SEQUENCE [LARGE SCALE GENOMIC DNA]</scope>
    <source>
        <strain evidence="2">LRV0_1</strain>
    </source>
</reference>
<protein>
    <recommendedName>
        <fullName evidence="4">CCHC-type domain-containing protein</fullName>
    </recommendedName>
</protein>
<comment type="caution">
    <text evidence="2">The sequence shown here is derived from an EMBL/GenBank/DDBJ whole genome shotgun (WGS) entry which is preliminary data.</text>
</comment>
<accession>A0ABQ9ZKD8</accession>
<evidence type="ECO:0008006" key="4">
    <source>
        <dbReference type="Google" id="ProtNLM"/>
    </source>
</evidence>
<organism evidence="2 3">
    <name type="scientific">Daphnia magna</name>
    <dbReference type="NCBI Taxonomy" id="35525"/>
    <lineage>
        <taxon>Eukaryota</taxon>
        <taxon>Metazoa</taxon>
        <taxon>Ecdysozoa</taxon>
        <taxon>Arthropoda</taxon>
        <taxon>Crustacea</taxon>
        <taxon>Branchiopoda</taxon>
        <taxon>Diplostraca</taxon>
        <taxon>Cladocera</taxon>
        <taxon>Anomopoda</taxon>
        <taxon>Daphniidae</taxon>
        <taxon>Daphnia</taxon>
    </lineage>
</organism>
<dbReference type="SUPFAM" id="SSF57756">
    <property type="entry name" value="Retrovirus zinc finger-like domains"/>
    <property type="match status" value="1"/>
</dbReference>
<dbReference type="EMBL" id="JAOYFB010000004">
    <property type="protein sequence ID" value="KAK4013382.1"/>
    <property type="molecule type" value="Genomic_DNA"/>
</dbReference>
<dbReference type="InterPro" id="IPR036875">
    <property type="entry name" value="Znf_CCHC_sf"/>
</dbReference>
<feature type="compositionally biased region" description="Low complexity" evidence="1">
    <location>
        <begin position="50"/>
        <end position="69"/>
    </location>
</feature>
<evidence type="ECO:0000313" key="2">
    <source>
        <dbReference type="EMBL" id="KAK4013382.1"/>
    </source>
</evidence>
<name>A0ABQ9ZKD8_9CRUS</name>
<gene>
    <name evidence="2" type="ORF">OUZ56_025900</name>
</gene>
<evidence type="ECO:0000256" key="1">
    <source>
        <dbReference type="SAM" id="MobiDB-lite"/>
    </source>
</evidence>
<evidence type="ECO:0000313" key="3">
    <source>
        <dbReference type="Proteomes" id="UP001234178"/>
    </source>
</evidence>
<sequence>MVKYEGQKPTCRLCDEETHFSYDCPTLKRNQEPTIVQKPVAKKTKKTETIKQTTVVPLESESQDSLSESTNNLETESMECDTATTSASVPPKDNPLKPISKSKIAAPDTETEDQETVTIIMESMEPDTGKLIPLIQTKLRTP</sequence>
<dbReference type="Proteomes" id="UP001234178">
    <property type="component" value="Unassembled WGS sequence"/>
</dbReference>
<dbReference type="Gene3D" id="4.10.60.10">
    <property type="entry name" value="Zinc finger, CCHC-type"/>
    <property type="match status" value="1"/>
</dbReference>
<feature type="region of interest" description="Disordered" evidence="1">
    <location>
        <begin position="38"/>
        <end position="114"/>
    </location>
</feature>